<protein>
    <recommendedName>
        <fullName evidence="7">Lipase</fullName>
    </recommendedName>
</protein>
<evidence type="ECO:0000256" key="3">
    <source>
        <dbReference type="ARBA" id="ARBA00022801"/>
    </source>
</evidence>
<dbReference type="InterPro" id="IPR006693">
    <property type="entry name" value="AB_hydrolase_lipase"/>
</dbReference>
<feature type="active site" description="Nucleophile" evidence="8">
    <location>
        <position position="186"/>
    </location>
</feature>
<keyword evidence="6" id="KW-0325">Glycoprotein</keyword>
<evidence type="ECO:0000256" key="5">
    <source>
        <dbReference type="ARBA" id="ARBA00023098"/>
    </source>
</evidence>
<dbReference type="FunFam" id="3.40.50.1820:FF:000021">
    <property type="entry name" value="Lipase"/>
    <property type="match status" value="1"/>
</dbReference>
<gene>
    <name evidence="11" type="primary">106086042</name>
</gene>
<proteinExistence type="inferred from homology"/>
<dbReference type="InterPro" id="IPR029058">
    <property type="entry name" value="AB_hydrolase_fold"/>
</dbReference>
<dbReference type="SUPFAM" id="SSF53474">
    <property type="entry name" value="alpha/beta-Hydrolases"/>
    <property type="match status" value="1"/>
</dbReference>
<evidence type="ECO:0000313" key="11">
    <source>
        <dbReference type="EnsemblMetazoa" id="SCAU001318-PA"/>
    </source>
</evidence>
<keyword evidence="2 9" id="KW-0732">Signal</keyword>
<dbReference type="KEGG" id="scac:106086042"/>
<dbReference type="Gene3D" id="3.40.50.1820">
    <property type="entry name" value="alpha/beta hydrolase"/>
    <property type="match status" value="1"/>
</dbReference>
<dbReference type="Pfam" id="PF04083">
    <property type="entry name" value="Abhydro_lipase"/>
    <property type="match status" value="1"/>
</dbReference>
<keyword evidence="3 7" id="KW-0378">Hydrolase</keyword>
<feature type="chain" id="PRO_5009325361" description="Lipase" evidence="9">
    <location>
        <begin position="18"/>
        <end position="420"/>
    </location>
</feature>
<evidence type="ECO:0000256" key="2">
    <source>
        <dbReference type="ARBA" id="ARBA00022729"/>
    </source>
</evidence>
<dbReference type="PIRSF" id="PIRSF000862">
    <property type="entry name" value="Steryl_ester_lip"/>
    <property type="match status" value="1"/>
</dbReference>
<evidence type="ECO:0000313" key="12">
    <source>
        <dbReference type="Proteomes" id="UP000095300"/>
    </source>
</evidence>
<feature type="active site" description="Charge relay system" evidence="8">
    <location>
        <position position="389"/>
    </location>
</feature>
<keyword evidence="5" id="KW-0443">Lipid metabolism</keyword>
<dbReference type="EnsemblMetazoa" id="SCAU001318-RA">
    <property type="protein sequence ID" value="SCAU001318-PA"/>
    <property type="gene ID" value="SCAU001318"/>
</dbReference>
<dbReference type="OrthoDB" id="9974421at2759"/>
<dbReference type="STRING" id="35570.A0A1I8NR64"/>
<evidence type="ECO:0000259" key="10">
    <source>
        <dbReference type="Pfam" id="PF04083"/>
    </source>
</evidence>
<dbReference type="GO" id="GO:0016788">
    <property type="term" value="F:hydrolase activity, acting on ester bonds"/>
    <property type="evidence" value="ECO:0007669"/>
    <property type="project" value="InterPro"/>
</dbReference>
<dbReference type="Proteomes" id="UP000095300">
    <property type="component" value="Unassembled WGS sequence"/>
</dbReference>
<keyword evidence="12" id="KW-1185">Reference proteome</keyword>
<reference evidence="11" key="1">
    <citation type="submission" date="2020-05" db="UniProtKB">
        <authorList>
            <consortium name="EnsemblMetazoa"/>
        </authorList>
    </citation>
    <scope>IDENTIFICATION</scope>
    <source>
        <strain evidence="11">USDA</strain>
    </source>
</reference>
<feature type="active site" description="Charge relay system" evidence="8">
    <location>
        <position position="359"/>
    </location>
</feature>
<accession>A0A1I8NR64</accession>
<evidence type="ECO:0000256" key="9">
    <source>
        <dbReference type="SAM" id="SignalP"/>
    </source>
</evidence>
<evidence type="ECO:0000256" key="8">
    <source>
        <dbReference type="PIRSR" id="PIRSR000862-1"/>
    </source>
</evidence>
<organism evidence="11 12">
    <name type="scientific">Stomoxys calcitrans</name>
    <name type="common">Stable fly</name>
    <name type="synonym">Conops calcitrans</name>
    <dbReference type="NCBI Taxonomy" id="35570"/>
    <lineage>
        <taxon>Eukaryota</taxon>
        <taxon>Metazoa</taxon>
        <taxon>Ecdysozoa</taxon>
        <taxon>Arthropoda</taxon>
        <taxon>Hexapoda</taxon>
        <taxon>Insecta</taxon>
        <taxon>Pterygota</taxon>
        <taxon>Neoptera</taxon>
        <taxon>Endopterygota</taxon>
        <taxon>Diptera</taxon>
        <taxon>Brachycera</taxon>
        <taxon>Muscomorpha</taxon>
        <taxon>Muscoidea</taxon>
        <taxon>Muscidae</taxon>
        <taxon>Stomoxys</taxon>
    </lineage>
</organism>
<keyword evidence="4 7" id="KW-0442">Lipid degradation</keyword>
<dbReference type="AlphaFoldDB" id="A0A1I8NR64"/>
<evidence type="ECO:0000256" key="6">
    <source>
        <dbReference type="ARBA" id="ARBA00023180"/>
    </source>
</evidence>
<sequence>MKTWIWLICLTAVAVTAETPQEDPALELLNYFRDPEPHITLKPKLTTADRIKGHGYPAETHQTITEDGYIITMFRIPYSHKLQNQDKYRPIVLIQHGLFSSSDGWMLNGPNDGIGFNLADAGYDVWFGNARGNTYNRHHVSRSINHPYFWRFSWHEIGHYDIAAMIDYALARNGQGQESIHYIGHSQGTTVYFTLMSTRPEYNGKIKTAHMLAPVAYMSNMEDKLVKTLAPYLGHHNVYSALFNDQEFLPHNELFTKLAYNACAPGSRVHGLCNSIGYMLEGPETNSNTSVFPILAETHPAGCSTNQICHYMQEQQSGCFCLYDFGVAKNLDVYGHPLPPAYPVELITSLVHLWYSDNDDLAAVEDVERLAQKLPNKVMHHMEDPTWAHGDFSTHKEVKKYINDPIIDIMEAYEKDLLNV</sequence>
<feature type="signal peptide" evidence="9">
    <location>
        <begin position="1"/>
        <end position="17"/>
    </location>
</feature>
<comment type="similarity">
    <text evidence="1 7">Belongs to the AB hydrolase superfamily. Lipase family.</text>
</comment>
<dbReference type="VEuPathDB" id="VectorBase:SCAU001318"/>
<dbReference type="InterPro" id="IPR025483">
    <property type="entry name" value="Lipase_euk"/>
</dbReference>
<evidence type="ECO:0000256" key="7">
    <source>
        <dbReference type="PIRNR" id="PIRNR000862"/>
    </source>
</evidence>
<name>A0A1I8NR64_STOCA</name>
<feature type="domain" description="Partial AB-hydrolase lipase" evidence="10">
    <location>
        <begin position="48"/>
        <end position="109"/>
    </location>
</feature>
<dbReference type="GO" id="GO:0016042">
    <property type="term" value="P:lipid catabolic process"/>
    <property type="evidence" value="ECO:0007669"/>
    <property type="project" value="UniProtKB-KW"/>
</dbReference>
<dbReference type="PANTHER" id="PTHR11005">
    <property type="entry name" value="LYSOSOMAL ACID LIPASE-RELATED"/>
    <property type="match status" value="1"/>
</dbReference>
<evidence type="ECO:0000256" key="4">
    <source>
        <dbReference type="ARBA" id="ARBA00022963"/>
    </source>
</evidence>
<evidence type="ECO:0000256" key="1">
    <source>
        <dbReference type="ARBA" id="ARBA00010701"/>
    </source>
</evidence>